<proteinExistence type="predicted"/>
<comment type="caution">
    <text evidence="2">The sequence shown here is derived from an EMBL/GenBank/DDBJ whole genome shotgun (WGS) entry which is preliminary data.</text>
</comment>
<protein>
    <submittedName>
        <fullName evidence="2">DUF3108 domain-containing protein</fullName>
    </submittedName>
</protein>
<dbReference type="Proteomes" id="UP001499959">
    <property type="component" value="Unassembled WGS sequence"/>
</dbReference>
<accession>A0ABP9BCB6</accession>
<gene>
    <name evidence="2" type="ORF">GCM10023307_16940</name>
</gene>
<reference evidence="3" key="1">
    <citation type="journal article" date="2019" name="Int. J. Syst. Evol. Microbiol.">
        <title>The Global Catalogue of Microorganisms (GCM) 10K type strain sequencing project: providing services to taxonomists for standard genome sequencing and annotation.</title>
        <authorList>
            <consortium name="The Broad Institute Genomics Platform"/>
            <consortium name="The Broad Institute Genome Sequencing Center for Infectious Disease"/>
            <person name="Wu L."/>
            <person name="Ma J."/>
        </authorList>
    </citation>
    <scope>NUCLEOTIDE SEQUENCE [LARGE SCALE GENOMIC DNA]</scope>
    <source>
        <strain evidence="3">JCM 18204</strain>
    </source>
</reference>
<evidence type="ECO:0000256" key="1">
    <source>
        <dbReference type="SAM" id="SignalP"/>
    </source>
</evidence>
<keyword evidence="1" id="KW-0732">Signal</keyword>
<dbReference type="EMBL" id="BAABJE010000007">
    <property type="protein sequence ID" value="GAA4792197.1"/>
    <property type="molecule type" value="Genomic_DNA"/>
</dbReference>
<name>A0ABP9BCB6_9GAMM</name>
<evidence type="ECO:0000313" key="3">
    <source>
        <dbReference type="Proteomes" id="UP001499959"/>
    </source>
</evidence>
<sequence>MRHARPETGNRRLYFQGNIMMPARLTSTARSLLVATTLAAAAIALPAHALEPFAADYEASYMGLSAKGRMTVEPQGGDQWKYTLKVSNQVAQLTQVTVFEDRNGQWRPLSGTDASLLLIKKIRRSAVYDWAAGVARWSGDVKPERAGPVPLQAGDVDGLLLNLALVRDTLAGKPLRYRMVDEGRAKPMQFTIAGKESITIGGKPQQATKLVSSNGNKQMLVWVVEGLALPARILQRKDGKDDIDLRIVSMR</sequence>
<keyword evidence="3" id="KW-1185">Reference proteome</keyword>
<evidence type="ECO:0000313" key="2">
    <source>
        <dbReference type="EMBL" id="GAA4792197.1"/>
    </source>
</evidence>
<feature type="signal peptide" evidence="1">
    <location>
        <begin position="1"/>
        <end position="49"/>
    </location>
</feature>
<organism evidence="2 3">
    <name type="scientific">Lysobacter hankyongensis</name>
    <dbReference type="NCBI Taxonomy" id="1176535"/>
    <lineage>
        <taxon>Bacteria</taxon>
        <taxon>Pseudomonadati</taxon>
        <taxon>Pseudomonadota</taxon>
        <taxon>Gammaproteobacteria</taxon>
        <taxon>Lysobacterales</taxon>
        <taxon>Lysobacteraceae</taxon>
        <taxon>Lysobacter</taxon>
    </lineage>
</organism>
<feature type="chain" id="PRO_5046572889" evidence="1">
    <location>
        <begin position="50"/>
        <end position="251"/>
    </location>
</feature>